<gene>
    <name evidence="2" type="ORF">JEQ12_008692</name>
</gene>
<protein>
    <submittedName>
        <fullName evidence="2">Uncharacterized protein</fullName>
    </submittedName>
</protein>
<evidence type="ECO:0000256" key="1">
    <source>
        <dbReference type="SAM" id="MobiDB-lite"/>
    </source>
</evidence>
<proteinExistence type="predicted"/>
<comment type="caution">
    <text evidence="2">The sequence shown here is derived from an EMBL/GenBank/DDBJ whole genome shotgun (WGS) entry which is preliminary data.</text>
</comment>
<reference evidence="2 3" key="1">
    <citation type="submission" date="2020-12" db="EMBL/GenBank/DDBJ databases">
        <title>De novo assembly of Tibetan sheep genome.</title>
        <authorList>
            <person name="Li X."/>
        </authorList>
    </citation>
    <scope>NUCLEOTIDE SEQUENCE [LARGE SCALE GENOMIC DNA]</scope>
    <source>
        <tissue evidence="2">Heart</tissue>
    </source>
</reference>
<evidence type="ECO:0000313" key="3">
    <source>
        <dbReference type="Proteomes" id="UP000664991"/>
    </source>
</evidence>
<name>A0A836A9P3_SHEEP</name>
<accession>A0A836A9P3</accession>
<sequence length="106" mass="11794">MEKQLSGQVSKPKHEGQTGGLDIVSCRLGYAPSIIVSIFGCSGLQHVGSLVTQLKSFQTAVNEHFRDTTPDCLGKAVKFDRHLSKDFKHETERKTWSSRSLAYEVQ</sequence>
<feature type="region of interest" description="Disordered" evidence="1">
    <location>
        <begin position="1"/>
        <end position="20"/>
    </location>
</feature>
<dbReference type="EMBL" id="JAEMGP010000002">
    <property type="protein sequence ID" value="KAG5212906.1"/>
    <property type="molecule type" value="Genomic_DNA"/>
</dbReference>
<dbReference type="Proteomes" id="UP000664991">
    <property type="component" value="Unassembled WGS sequence"/>
</dbReference>
<evidence type="ECO:0000313" key="2">
    <source>
        <dbReference type="EMBL" id="KAG5212906.1"/>
    </source>
</evidence>
<organism evidence="2 3">
    <name type="scientific">Ovis aries</name>
    <name type="common">Sheep</name>
    <dbReference type="NCBI Taxonomy" id="9940"/>
    <lineage>
        <taxon>Eukaryota</taxon>
        <taxon>Metazoa</taxon>
        <taxon>Chordata</taxon>
        <taxon>Craniata</taxon>
        <taxon>Vertebrata</taxon>
        <taxon>Euteleostomi</taxon>
        <taxon>Mammalia</taxon>
        <taxon>Eutheria</taxon>
        <taxon>Laurasiatheria</taxon>
        <taxon>Artiodactyla</taxon>
        <taxon>Ruminantia</taxon>
        <taxon>Pecora</taxon>
        <taxon>Bovidae</taxon>
        <taxon>Caprinae</taxon>
        <taxon>Ovis</taxon>
    </lineage>
</organism>
<dbReference type="AlphaFoldDB" id="A0A836A9P3"/>